<comment type="caution">
    <text evidence="3">The sequence shown here is derived from an EMBL/GenBank/DDBJ whole genome shotgun (WGS) entry which is preliminary data.</text>
</comment>
<dbReference type="InterPro" id="IPR002937">
    <property type="entry name" value="Amino_oxidase"/>
</dbReference>
<dbReference type="Proteomes" id="UP000245655">
    <property type="component" value="Unassembled WGS sequence"/>
</dbReference>
<dbReference type="SUPFAM" id="SSF51905">
    <property type="entry name" value="FAD/NAD(P)-binding domain"/>
    <property type="match status" value="1"/>
</dbReference>
<dbReference type="GO" id="GO:0016491">
    <property type="term" value="F:oxidoreductase activity"/>
    <property type="evidence" value="ECO:0007669"/>
    <property type="project" value="InterPro"/>
</dbReference>
<keyword evidence="4" id="KW-1185">Reference proteome</keyword>
<comment type="similarity">
    <text evidence="1">Belongs to the flavin monoamine oxidase family.</text>
</comment>
<reference evidence="3 4" key="1">
    <citation type="submission" date="2018-05" db="EMBL/GenBank/DDBJ databases">
        <title>Genomic Encyclopedia of Type Strains, Phase IV (KMG-IV): sequencing the most valuable type-strain genomes for metagenomic binning, comparative biology and taxonomic classification.</title>
        <authorList>
            <person name="Goeker M."/>
        </authorList>
    </citation>
    <scope>NUCLEOTIDE SEQUENCE [LARGE SCALE GENOMIC DNA]</scope>
    <source>
        <strain evidence="3 4">DSM 7229</strain>
    </source>
</reference>
<evidence type="ECO:0000256" key="1">
    <source>
        <dbReference type="ARBA" id="ARBA00005995"/>
    </source>
</evidence>
<protein>
    <submittedName>
        <fullName evidence="3">Putative NAD(P)-binding protein</fullName>
    </submittedName>
</protein>
<dbReference type="AlphaFoldDB" id="A0A2V2A6B4"/>
<feature type="domain" description="Amine oxidase" evidence="2">
    <location>
        <begin position="123"/>
        <end position="375"/>
    </location>
</feature>
<dbReference type="PRINTS" id="PR00420">
    <property type="entry name" value="RNGMNOXGNASE"/>
</dbReference>
<accession>A0A2V2A6B4</accession>
<dbReference type="InterPro" id="IPR036188">
    <property type="entry name" value="FAD/NAD-bd_sf"/>
</dbReference>
<gene>
    <name evidence="3" type="ORF">C8D84_101198</name>
</gene>
<proteinExistence type="inferred from homology"/>
<dbReference type="GeneID" id="60253971"/>
<evidence type="ECO:0000313" key="4">
    <source>
        <dbReference type="Proteomes" id="UP000245655"/>
    </source>
</evidence>
<dbReference type="PANTHER" id="PTHR43563:SF1">
    <property type="entry name" value="AMINE OXIDASE [FLAVIN-CONTAINING] B"/>
    <property type="match status" value="1"/>
</dbReference>
<evidence type="ECO:0000313" key="3">
    <source>
        <dbReference type="EMBL" id="PWK15251.1"/>
    </source>
</evidence>
<dbReference type="Gene3D" id="3.50.50.60">
    <property type="entry name" value="FAD/NAD(P)-binding domain"/>
    <property type="match status" value="2"/>
</dbReference>
<dbReference type="SUPFAM" id="SSF54373">
    <property type="entry name" value="FAD-linked reductases, C-terminal domain"/>
    <property type="match status" value="1"/>
</dbReference>
<sequence length="398" mass="42702">MQSLPIAIIGGGLSGLYAAFLLEQRGIDCILLEARDRLGGRIAVAKSSVDQNASSQSVDNKKSNNGFDLGPSWFWPEYQPQLSSLIEALDLPRFAQFEDGDMMVERAANQLPIRTQGYQSSPPSMRLVGGMAALIDALYAGLNPTRMITGQIVKCVIKTERCINIESESSAEQMTAGQITTYHAQHVLLALPPRLAAANINFEPALPQALITEWQETATWMAPHAKYVAVYDSPFWRNQGLSGSARSAVGPLTEIHDASLVEGKGALFGFFGVPAHVRQSVSESELKAHCRAQLVRLFGAQAETPTAEYLKDWAQDSLTATPADASDASQHAVAPNAKPNRGVWQDCLTGSASEWSESFSGYIAGAIDAAHKAVQGLDLSLSDGLSSSASPSNRIVDE</sequence>
<dbReference type="RefSeq" id="WP_109589368.1">
    <property type="nucleotide sequence ID" value="NZ_CAJGZY010000001.1"/>
</dbReference>
<dbReference type="PANTHER" id="PTHR43563">
    <property type="entry name" value="AMINE OXIDASE"/>
    <property type="match status" value="1"/>
</dbReference>
<dbReference type="Pfam" id="PF01593">
    <property type="entry name" value="Amino_oxidase"/>
    <property type="match status" value="1"/>
</dbReference>
<dbReference type="InterPro" id="IPR050703">
    <property type="entry name" value="Flavin_MAO"/>
</dbReference>
<evidence type="ECO:0000259" key="2">
    <source>
        <dbReference type="Pfam" id="PF01593"/>
    </source>
</evidence>
<name>A0A2V2A6B4_PSYIM</name>
<organism evidence="3 4">
    <name type="scientific">Psychrobacter immobilis</name>
    <dbReference type="NCBI Taxonomy" id="498"/>
    <lineage>
        <taxon>Bacteria</taxon>
        <taxon>Pseudomonadati</taxon>
        <taxon>Pseudomonadota</taxon>
        <taxon>Gammaproteobacteria</taxon>
        <taxon>Moraxellales</taxon>
        <taxon>Moraxellaceae</taxon>
        <taxon>Psychrobacter</taxon>
    </lineage>
</organism>
<dbReference type="Pfam" id="PF13450">
    <property type="entry name" value="NAD_binding_8"/>
    <property type="match status" value="1"/>
</dbReference>
<dbReference type="EMBL" id="QGGM01000001">
    <property type="protein sequence ID" value="PWK15251.1"/>
    <property type="molecule type" value="Genomic_DNA"/>
</dbReference>